<evidence type="ECO:0000313" key="2">
    <source>
        <dbReference type="Proteomes" id="UP000828678"/>
    </source>
</evidence>
<organism evidence="1 2">
    <name type="scientific">Erwinia phage AH03</name>
    <dbReference type="NCBI Taxonomy" id="2869568"/>
    <lineage>
        <taxon>Viruses</taxon>
        <taxon>Duplodnaviria</taxon>
        <taxon>Heunggongvirae</taxon>
        <taxon>Uroviricota</taxon>
        <taxon>Caudoviricetes</taxon>
        <taxon>Ahotrevirus</taxon>
        <taxon>Ahotrevirus AH03</taxon>
    </lineage>
</organism>
<sequence>MSYATGCATSTPNPEPVVVDTACKWVSVIYLHGEDYKVMDIRTLRALDAHNTAVTKNCPENAKG</sequence>
<gene>
    <name evidence="1" type="primary">31</name>
    <name evidence="1" type="ORF">AH03_31</name>
</gene>
<reference evidence="1" key="1">
    <citation type="submission" date="2021-07" db="EMBL/GenBank/DDBJ databases">
        <authorList>
            <person name="Roth S.J."/>
            <person name="Krukonis G.P."/>
            <person name="Delesalle V.A."/>
        </authorList>
    </citation>
    <scope>NUCLEOTIDE SEQUENCE</scope>
</reference>
<dbReference type="Proteomes" id="UP000828678">
    <property type="component" value="Segment"/>
</dbReference>
<proteinExistence type="predicted"/>
<keyword evidence="2" id="KW-1185">Reference proteome</keyword>
<protein>
    <submittedName>
        <fullName evidence="1">Uncharacterized protein</fullName>
    </submittedName>
</protein>
<name>A0AAE7X099_9CAUD</name>
<evidence type="ECO:0000313" key="1">
    <source>
        <dbReference type="EMBL" id="QZA70444.1"/>
    </source>
</evidence>
<dbReference type="EMBL" id="MZ501266">
    <property type="protein sequence ID" value="QZA70444.1"/>
    <property type="molecule type" value="Genomic_DNA"/>
</dbReference>
<accession>A0AAE7X099</accession>